<dbReference type="STRING" id="1774968.AUC68_14900"/>
<evidence type="ECO:0000256" key="7">
    <source>
        <dbReference type="ARBA" id="ARBA00022781"/>
    </source>
</evidence>
<dbReference type="FunFam" id="1.10.287.80:FF:000003">
    <property type="entry name" value="ATP synthase gamma chain, chloroplastic"/>
    <property type="match status" value="1"/>
</dbReference>
<reference evidence="14 15" key="1">
    <citation type="journal article" date="2016" name="Environ. Microbiol.">
        <title>New Methyloceanibacter diversity from North Sea sediments includes methanotroph containing solely the soluble methane monooxygenase.</title>
        <authorList>
            <person name="Vekeman B."/>
            <person name="Kerckhof F.M."/>
            <person name="Cremers G."/>
            <person name="de Vos P."/>
            <person name="Vandamme P."/>
            <person name="Boon N."/>
            <person name="Op den Camp H.J."/>
            <person name="Heylen K."/>
        </authorList>
    </citation>
    <scope>NUCLEOTIDE SEQUENCE [LARGE SCALE GENOMIC DNA]</scope>
    <source>
        <strain evidence="14 15">R-67174</strain>
    </source>
</reference>
<dbReference type="InterPro" id="IPR023632">
    <property type="entry name" value="ATP_synth_F1_gsu_CS"/>
</dbReference>
<dbReference type="InterPro" id="IPR000131">
    <property type="entry name" value="ATP_synth_F1_gsu"/>
</dbReference>
<evidence type="ECO:0000256" key="13">
    <source>
        <dbReference type="HAMAP-Rule" id="MF_00815"/>
    </source>
</evidence>
<dbReference type="FunFam" id="1.10.287.80:FF:000001">
    <property type="entry name" value="ATP synthase gamma chain"/>
    <property type="match status" value="1"/>
</dbReference>
<dbReference type="PRINTS" id="PR00126">
    <property type="entry name" value="ATPASEGAMMA"/>
</dbReference>
<comment type="function">
    <text evidence="1 13">Produces ATP from ADP in the presence of a proton gradient across the membrane. The gamma chain is believed to be important in regulating ATPase activity and the flow of protons through the CF(0) complex.</text>
</comment>
<dbReference type="AlphaFoldDB" id="A0A1E3W3Z4"/>
<dbReference type="PROSITE" id="PS00153">
    <property type="entry name" value="ATPASE_GAMMA"/>
    <property type="match status" value="1"/>
</dbReference>
<dbReference type="GO" id="GO:0042777">
    <property type="term" value="P:proton motive force-driven plasma membrane ATP synthesis"/>
    <property type="evidence" value="ECO:0007669"/>
    <property type="project" value="UniProtKB-UniRule"/>
</dbReference>
<comment type="subunit">
    <text evidence="13">F-type ATPases have 2 components, CF(1) - the catalytic core - and CF(0) - the membrane proton channel. CF(1) has five subunits: alpha(3), beta(3), gamma(1), delta(1), epsilon(1). CF(0) has three main subunits: a, b and c.</text>
</comment>
<evidence type="ECO:0000256" key="8">
    <source>
        <dbReference type="ARBA" id="ARBA00023065"/>
    </source>
</evidence>
<accession>A0A1E3W3Z4</accession>
<dbReference type="PANTHER" id="PTHR11693">
    <property type="entry name" value="ATP SYNTHASE GAMMA CHAIN"/>
    <property type="match status" value="1"/>
</dbReference>
<dbReference type="GO" id="GO:0045259">
    <property type="term" value="C:proton-transporting ATP synthase complex"/>
    <property type="evidence" value="ECO:0007669"/>
    <property type="project" value="UniProtKB-KW"/>
</dbReference>
<keyword evidence="7 13" id="KW-0375">Hydrogen ion transport</keyword>
<dbReference type="PIRSF" id="PIRSF039089">
    <property type="entry name" value="ATP_synthase_gamma"/>
    <property type="match status" value="1"/>
</dbReference>
<evidence type="ECO:0000256" key="3">
    <source>
        <dbReference type="ARBA" id="ARBA00007681"/>
    </source>
</evidence>
<name>A0A1E3W3Z4_9HYPH</name>
<evidence type="ECO:0000256" key="9">
    <source>
        <dbReference type="ARBA" id="ARBA00023136"/>
    </source>
</evidence>
<dbReference type="NCBIfam" id="TIGR01146">
    <property type="entry name" value="ATPsyn_F1gamma"/>
    <property type="match status" value="1"/>
</dbReference>
<sequence>MASLKELRNRIASVKATQKITKAMQMVAAAKLRRAQMAAEAARPYAERMEAVLANLAKALEGLEGVGTPLMVGTGKDDVHLLVVCTSERGLCGGFNSSIVRKAREQILALAGQGKQVKILCVGKKGYDQLRRQFKALIVDTVEFRGIKQLTFEHADQVGQKVRAMFEAGEFDVATVYFSEFKSVISQIPTAQQIIPASIPEATKAGWTSKGAIYEYEPEEADILADLLPLNITTQIFKALLENAASEQGARMSAMDSATRNAGEMIGKLTLNYNRTRQAQITKELIEIISGAEAL</sequence>
<organism evidence="14 15">
    <name type="scientific">Methyloceanibacter methanicus</name>
    <dbReference type="NCBI Taxonomy" id="1774968"/>
    <lineage>
        <taxon>Bacteria</taxon>
        <taxon>Pseudomonadati</taxon>
        <taxon>Pseudomonadota</taxon>
        <taxon>Alphaproteobacteria</taxon>
        <taxon>Hyphomicrobiales</taxon>
        <taxon>Hyphomicrobiaceae</taxon>
        <taxon>Methyloceanibacter</taxon>
    </lineage>
</organism>
<dbReference type="GO" id="GO:0046933">
    <property type="term" value="F:proton-transporting ATP synthase activity, rotational mechanism"/>
    <property type="evidence" value="ECO:0007669"/>
    <property type="project" value="UniProtKB-UniRule"/>
</dbReference>
<evidence type="ECO:0000256" key="10">
    <source>
        <dbReference type="ARBA" id="ARBA00023196"/>
    </source>
</evidence>
<dbReference type="InterPro" id="IPR035968">
    <property type="entry name" value="ATP_synth_F1_ATPase_gsu"/>
</dbReference>
<keyword evidence="5 13" id="KW-1003">Cell membrane</keyword>
<evidence type="ECO:0000256" key="1">
    <source>
        <dbReference type="ARBA" id="ARBA00003456"/>
    </source>
</evidence>
<protein>
    <recommendedName>
        <fullName evidence="13">ATP synthase gamma chain</fullName>
    </recommendedName>
    <alternativeName>
        <fullName evidence="13">ATP synthase F1 sector gamma subunit</fullName>
    </alternativeName>
    <alternativeName>
        <fullName evidence="13">F-ATPase gamma subunit</fullName>
    </alternativeName>
</protein>
<evidence type="ECO:0000256" key="12">
    <source>
        <dbReference type="ARBA" id="ARBA00060385"/>
    </source>
</evidence>
<evidence type="ECO:0000256" key="6">
    <source>
        <dbReference type="ARBA" id="ARBA00022519"/>
    </source>
</evidence>
<dbReference type="EMBL" id="LPWG01000005">
    <property type="protein sequence ID" value="ODS00538.1"/>
    <property type="molecule type" value="Genomic_DNA"/>
</dbReference>
<evidence type="ECO:0000313" key="15">
    <source>
        <dbReference type="Proteomes" id="UP000094501"/>
    </source>
</evidence>
<dbReference type="OrthoDB" id="9812769at2"/>
<keyword evidence="4 13" id="KW-0813">Transport</keyword>
<comment type="subcellular location">
    <subcellularLocation>
        <location evidence="13">Cell membrane</location>
        <topology evidence="13">Peripheral membrane protein</topology>
    </subcellularLocation>
    <subcellularLocation>
        <location evidence="2">Membrane</location>
        <topology evidence="2">Peripheral membrane protein</topology>
    </subcellularLocation>
    <subcellularLocation>
        <location evidence="12">Thylakoid</location>
    </subcellularLocation>
</comment>
<evidence type="ECO:0000256" key="5">
    <source>
        <dbReference type="ARBA" id="ARBA00022475"/>
    </source>
</evidence>
<keyword evidence="8 13" id="KW-0406">Ion transport</keyword>
<dbReference type="RefSeq" id="WP_069436439.1">
    <property type="nucleotide sequence ID" value="NZ_LPWG01000005.1"/>
</dbReference>
<comment type="caution">
    <text evidence="14">The sequence shown here is derived from an EMBL/GenBank/DDBJ whole genome shotgun (WGS) entry which is preliminary data.</text>
</comment>
<evidence type="ECO:0000313" key="14">
    <source>
        <dbReference type="EMBL" id="ODS00538.1"/>
    </source>
</evidence>
<dbReference type="PANTHER" id="PTHR11693:SF22">
    <property type="entry name" value="ATP SYNTHASE SUBUNIT GAMMA, MITOCHONDRIAL"/>
    <property type="match status" value="1"/>
</dbReference>
<dbReference type="Pfam" id="PF00231">
    <property type="entry name" value="ATP-synt"/>
    <property type="match status" value="1"/>
</dbReference>
<gene>
    <name evidence="13" type="primary">atpG</name>
    <name evidence="14" type="ORF">AUC68_14900</name>
</gene>
<evidence type="ECO:0000256" key="2">
    <source>
        <dbReference type="ARBA" id="ARBA00004170"/>
    </source>
</evidence>
<proteinExistence type="inferred from homology"/>
<dbReference type="GO" id="GO:0005886">
    <property type="term" value="C:plasma membrane"/>
    <property type="evidence" value="ECO:0007669"/>
    <property type="project" value="UniProtKB-SubCell"/>
</dbReference>
<dbReference type="NCBIfam" id="NF004146">
    <property type="entry name" value="PRK05621.1-4"/>
    <property type="match status" value="1"/>
</dbReference>
<keyword evidence="6" id="KW-0997">Cell inner membrane</keyword>
<comment type="similarity">
    <text evidence="3 13">Belongs to the ATPase gamma chain family.</text>
</comment>
<keyword evidence="11 13" id="KW-0066">ATP synthesis</keyword>
<keyword evidence="9 13" id="KW-0472">Membrane</keyword>
<evidence type="ECO:0000256" key="4">
    <source>
        <dbReference type="ARBA" id="ARBA00022448"/>
    </source>
</evidence>
<keyword evidence="10 13" id="KW-0139">CF(1)</keyword>
<keyword evidence="15" id="KW-1185">Reference proteome</keyword>
<dbReference type="Gene3D" id="3.40.1380.10">
    <property type="match status" value="1"/>
</dbReference>
<dbReference type="HAMAP" id="MF_00815">
    <property type="entry name" value="ATP_synth_gamma_bact"/>
    <property type="match status" value="1"/>
</dbReference>
<dbReference type="Gene3D" id="1.10.287.80">
    <property type="entry name" value="ATP synthase, gamma subunit, helix hairpin domain"/>
    <property type="match status" value="1"/>
</dbReference>
<evidence type="ECO:0000256" key="11">
    <source>
        <dbReference type="ARBA" id="ARBA00023310"/>
    </source>
</evidence>
<dbReference type="SUPFAM" id="SSF52943">
    <property type="entry name" value="ATP synthase (F1-ATPase), gamma subunit"/>
    <property type="match status" value="1"/>
</dbReference>
<dbReference type="GO" id="GO:0009579">
    <property type="term" value="C:thylakoid"/>
    <property type="evidence" value="ECO:0007669"/>
    <property type="project" value="UniProtKB-SubCell"/>
</dbReference>
<dbReference type="Proteomes" id="UP000094501">
    <property type="component" value="Unassembled WGS sequence"/>
</dbReference>
<dbReference type="GO" id="GO:0005524">
    <property type="term" value="F:ATP binding"/>
    <property type="evidence" value="ECO:0007669"/>
    <property type="project" value="UniProtKB-UniRule"/>
</dbReference>
<dbReference type="CDD" id="cd12151">
    <property type="entry name" value="F1-ATPase_gamma"/>
    <property type="match status" value="1"/>
</dbReference>